<evidence type="ECO:0000313" key="3">
    <source>
        <dbReference type="Proteomes" id="UP000595095"/>
    </source>
</evidence>
<reference evidence="2 3" key="1">
    <citation type="submission" date="2020-11" db="EMBL/GenBank/DDBJ databases">
        <title>Complete genome sequence for Salinimonas sp. strain G2-b.</title>
        <authorList>
            <person name="Park S.-J."/>
        </authorList>
    </citation>
    <scope>NUCLEOTIDE SEQUENCE [LARGE SCALE GENOMIC DNA]</scope>
    <source>
        <strain evidence="2 3">G2-b</strain>
    </source>
</reference>
<dbReference type="EMBL" id="CP064795">
    <property type="protein sequence ID" value="QPG07126.1"/>
    <property type="molecule type" value="Genomic_DNA"/>
</dbReference>
<sequence>MLLSLLSFNAFADISASIKEVVEAPAKVGEARFSYYFWDVYDATLYAPKGRWNGQPPYALKLTYLRDLKGKKIAQRSVKEMKKQGLKDATKLAQWRGQMQQIFPDVKENDVLIGIATSQQTTRFVYNGEVIGNIDDADFTQRFFDIWLSEKTSEPEFRQQLLEGAN</sequence>
<keyword evidence="2" id="KW-0413">Isomerase</keyword>
<evidence type="ECO:0000313" key="2">
    <source>
        <dbReference type="EMBL" id="QPG07126.1"/>
    </source>
</evidence>
<dbReference type="KEGG" id="smaa:IT774_03290"/>
<protein>
    <submittedName>
        <fullName evidence="2">Chalcone isomerase family protein</fullName>
    </submittedName>
</protein>
<dbReference type="Gene3D" id="3.50.70.10">
    <property type="match status" value="1"/>
</dbReference>
<organism evidence="2 3">
    <name type="scientific">Salinimonas marina</name>
    <dbReference type="NCBI Taxonomy" id="2785918"/>
    <lineage>
        <taxon>Bacteria</taxon>
        <taxon>Pseudomonadati</taxon>
        <taxon>Pseudomonadota</taxon>
        <taxon>Gammaproteobacteria</taxon>
        <taxon>Alteromonadales</taxon>
        <taxon>Alteromonadaceae</taxon>
        <taxon>Alteromonas/Salinimonas group</taxon>
        <taxon>Salinimonas</taxon>
    </lineage>
</organism>
<accession>A0A7S9HEX9</accession>
<evidence type="ECO:0000259" key="1">
    <source>
        <dbReference type="Pfam" id="PF16036"/>
    </source>
</evidence>
<feature type="domain" description="Chalcone isomerase" evidence="1">
    <location>
        <begin position="36"/>
        <end position="162"/>
    </location>
</feature>
<name>A0A7S9HEX9_9ALTE</name>
<gene>
    <name evidence="2" type="ORF">IT774_03290</name>
</gene>
<dbReference type="AlphaFoldDB" id="A0A7S9HEX9"/>
<proteinExistence type="predicted"/>
<dbReference type="InterPro" id="IPR016087">
    <property type="entry name" value="Chalcone_isomerase"/>
</dbReference>
<dbReference type="Proteomes" id="UP000595095">
    <property type="component" value="Chromosome"/>
</dbReference>
<dbReference type="Pfam" id="PF16036">
    <property type="entry name" value="Chalcone_3"/>
    <property type="match status" value="1"/>
</dbReference>
<dbReference type="InterPro" id="IPR016088">
    <property type="entry name" value="Chalcone_isomerase_3-sand"/>
</dbReference>
<keyword evidence="3" id="KW-1185">Reference proteome</keyword>
<dbReference type="GO" id="GO:0016853">
    <property type="term" value="F:isomerase activity"/>
    <property type="evidence" value="ECO:0007669"/>
    <property type="project" value="UniProtKB-KW"/>
</dbReference>